<evidence type="ECO:0000256" key="2">
    <source>
        <dbReference type="ARBA" id="ARBA00022741"/>
    </source>
</evidence>
<dbReference type="PANTHER" id="PTHR43289">
    <property type="entry name" value="MITOGEN-ACTIVATED PROTEIN KINASE KINASE KINASE 20-RELATED"/>
    <property type="match status" value="1"/>
</dbReference>
<organism evidence="9 10">
    <name type="scientific">Catenulispora pinistramenti</name>
    <dbReference type="NCBI Taxonomy" id="2705254"/>
    <lineage>
        <taxon>Bacteria</taxon>
        <taxon>Bacillati</taxon>
        <taxon>Actinomycetota</taxon>
        <taxon>Actinomycetes</taxon>
        <taxon>Catenulisporales</taxon>
        <taxon>Catenulisporaceae</taxon>
        <taxon>Catenulispora</taxon>
    </lineage>
</organism>
<dbReference type="InterPro" id="IPR000719">
    <property type="entry name" value="Prot_kinase_dom"/>
</dbReference>
<evidence type="ECO:0000313" key="10">
    <source>
        <dbReference type="Proteomes" id="UP000730482"/>
    </source>
</evidence>
<name>A0ABS5L4W5_9ACTN</name>
<dbReference type="InterPro" id="IPR008271">
    <property type="entry name" value="Ser/Thr_kinase_AS"/>
</dbReference>
<dbReference type="PROSITE" id="PS00108">
    <property type="entry name" value="PROTEIN_KINASE_ST"/>
    <property type="match status" value="1"/>
</dbReference>
<keyword evidence="7" id="KW-0812">Transmembrane</keyword>
<dbReference type="PROSITE" id="PS50011">
    <property type="entry name" value="PROTEIN_KINASE_DOM"/>
    <property type="match status" value="1"/>
</dbReference>
<dbReference type="Proteomes" id="UP000730482">
    <property type="component" value="Unassembled WGS sequence"/>
</dbReference>
<keyword evidence="9" id="KW-0723">Serine/threonine-protein kinase</keyword>
<keyword evidence="7" id="KW-1133">Transmembrane helix</keyword>
<evidence type="ECO:0000313" key="9">
    <source>
        <dbReference type="EMBL" id="MBS2553391.1"/>
    </source>
</evidence>
<keyword evidence="1" id="KW-0808">Transferase</keyword>
<dbReference type="SMART" id="SM00220">
    <property type="entry name" value="S_TKc"/>
    <property type="match status" value="1"/>
</dbReference>
<feature type="transmembrane region" description="Helical" evidence="7">
    <location>
        <begin position="380"/>
        <end position="400"/>
    </location>
</feature>
<dbReference type="InterPro" id="IPR017441">
    <property type="entry name" value="Protein_kinase_ATP_BS"/>
</dbReference>
<keyword evidence="10" id="KW-1185">Reference proteome</keyword>
<feature type="binding site" evidence="5">
    <location>
        <position position="43"/>
    </location>
    <ligand>
        <name>ATP</name>
        <dbReference type="ChEBI" id="CHEBI:30616"/>
    </ligand>
</feature>
<feature type="domain" description="Protein kinase" evidence="8">
    <location>
        <begin position="15"/>
        <end position="271"/>
    </location>
</feature>
<dbReference type="Gene3D" id="3.30.200.20">
    <property type="entry name" value="Phosphorylase Kinase, domain 1"/>
    <property type="match status" value="1"/>
</dbReference>
<feature type="region of interest" description="Disordered" evidence="6">
    <location>
        <begin position="271"/>
        <end position="305"/>
    </location>
</feature>
<dbReference type="PANTHER" id="PTHR43289:SF34">
    <property type="entry name" value="SERINE_THREONINE-PROTEIN KINASE YBDM-RELATED"/>
    <property type="match status" value="1"/>
</dbReference>
<evidence type="ECO:0000256" key="1">
    <source>
        <dbReference type="ARBA" id="ARBA00022679"/>
    </source>
</evidence>
<comment type="caution">
    <text evidence="9">The sequence shown here is derived from an EMBL/GenBank/DDBJ whole genome shotgun (WGS) entry which is preliminary data.</text>
</comment>
<dbReference type="PROSITE" id="PS00107">
    <property type="entry name" value="PROTEIN_KINASE_ATP"/>
    <property type="match status" value="1"/>
</dbReference>
<evidence type="ECO:0000256" key="7">
    <source>
        <dbReference type="SAM" id="Phobius"/>
    </source>
</evidence>
<dbReference type="EMBL" id="JAAFYZ010000251">
    <property type="protein sequence ID" value="MBS2553391.1"/>
    <property type="molecule type" value="Genomic_DNA"/>
</dbReference>
<accession>A0ABS5L4W5</accession>
<reference evidence="9 10" key="1">
    <citation type="submission" date="2020-02" db="EMBL/GenBank/DDBJ databases">
        <title>Acidophilic actinobacteria isolated from forest soil.</title>
        <authorList>
            <person name="Golinska P."/>
        </authorList>
    </citation>
    <scope>NUCLEOTIDE SEQUENCE [LARGE SCALE GENOMIC DNA]</scope>
    <source>
        <strain evidence="9 10">NL8</strain>
    </source>
</reference>
<dbReference type="RefSeq" id="WP_212019883.1">
    <property type="nucleotide sequence ID" value="NZ_JAAFYZ010000251.1"/>
</dbReference>
<keyword evidence="3 9" id="KW-0418">Kinase</keyword>
<gene>
    <name evidence="9" type="ORF">KGQ19_41710</name>
</gene>
<evidence type="ECO:0000256" key="3">
    <source>
        <dbReference type="ARBA" id="ARBA00022777"/>
    </source>
</evidence>
<proteinExistence type="predicted"/>
<dbReference type="InterPro" id="IPR011009">
    <property type="entry name" value="Kinase-like_dom_sf"/>
</dbReference>
<dbReference type="CDD" id="cd14014">
    <property type="entry name" value="STKc_PknB_like"/>
    <property type="match status" value="1"/>
</dbReference>
<feature type="compositionally biased region" description="Pro residues" evidence="6">
    <location>
        <begin position="290"/>
        <end position="305"/>
    </location>
</feature>
<dbReference type="SUPFAM" id="SSF56112">
    <property type="entry name" value="Protein kinase-like (PK-like)"/>
    <property type="match status" value="1"/>
</dbReference>
<keyword evidence="7" id="KW-0472">Membrane</keyword>
<evidence type="ECO:0000256" key="4">
    <source>
        <dbReference type="ARBA" id="ARBA00022840"/>
    </source>
</evidence>
<evidence type="ECO:0000256" key="5">
    <source>
        <dbReference type="PROSITE-ProRule" id="PRU10141"/>
    </source>
</evidence>
<dbReference type="GO" id="GO:0004674">
    <property type="term" value="F:protein serine/threonine kinase activity"/>
    <property type="evidence" value="ECO:0007669"/>
    <property type="project" value="UniProtKB-KW"/>
</dbReference>
<dbReference type="Gene3D" id="1.10.510.10">
    <property type="entry name" value="Transferase(Phosphotransferase) domain 1"/>
    <property type="match status" value="1"/>
</dbReference>
<keyword evidence="4 5" id="KW-0067">ATP-binding</keyword>
<dbReference type="Pfam" id="PF00069">
    <property type="entry name" value="Pkinase"/>
    <property type="match status" value="1"/>
</dbReference>
<keyword evidence="2 5" id="KW-0547">Nucleotide-binding</keyword>
<protein>
    <submittedName>
        <fullName evidence="9">Serine/threonine protein kinase</fullName>
    </submittedName>
</protein>
<evidence type="ECO:0000256" key="6">
    <source>
        <dbReference type="SAM" id="MobiDB-lite"/>
    </source>
</evidence>
<evidence type="ECO:0000259" key="8">
    <source>
        <dbReference type="PROSITE" id="PS50011"/>
    </source>
</evidence>
<sequence>MRELQPGDPDRLGPFEIRSRIGSGGMGVVYLGRSPSGRLAAIKLVRPEVADDEEFRARFRREIDAARRVSGAFTAGVLDADPDAARPWLASAYIEGPSLRERVIDAGPLPLPEVRKLGAGLAEALADLHRVGLVHRDVKPGNVLLAADGPRLIDFGVIRSDALAELTESGFIMGSAGYMAPEQAEGRHTGPEADVFSLGALLTFAATGRGPYGTGSAATLLLRTVNQAPDLTDVPAELRAVIQRCLAADPVDRPRDRDLIAMLAPGAEPLPEWERPRPIDAAPKAVGVPRPYPAPAPQPSGPPPFLAGGEPAAAGSFMQLGPRLMLGPQQQAQMPIPYPAPAPVRVRVPQQPYYPTVYPPPYSTAVPAYRRPSLPVPVKWLIFAAWLVCMILLVFVVVGASSP</sequence>